<dbReference type="Pfam" id="PF03739">
    <property type="entry name" value="LptF_LptG"/>
    <property type="match status" value="1"/>
</dbReference>
<dbReference type="NCBIfam" id="TIGR04407">
    <property type="entry name" value="LptF_YjgP"/>
    <property type="match status" value="1"/>
</dbReference>
<evidence type="ECO:0000256" key="1">
    <source>
        <dbReference type="ARBA" id="ARBA00004651"/>
    </source>
</evidence>
<evidence type="ECO:0000313" key="7">
    <source>
        <dbReference type="EMBL" id="CUH53611.1"/>
    </source>
</evidence>
<proteinExistence type="predicted"/>
<keyword evidence="8" id="KW-1185">Reference proteome</keyword>
<accession>A0A0P1ESS8</accession>
<dbReference type="GO" id="GO:0015920">
    <property type="term" value="P:lipopolysaccharide transport"/>
    <property type="evidence" value="ECO:0007669"/>
    <property type="project" value="TreeGrafter"/>
</dbReference>
<dbReference type="Proteomes" id="UP000054823">
    <property type="component" value="Unassembled WGS sequence"/>
</dbReference>
<dbReference type="OrthoDB" id="8477889at2"/>
<name>A0A0P1ESS8_9RHOB</name>
<keyword evidence="3 6" id="KW-0812">Transmembrane</keyword>
<dbReference type="GO" id="GO:0055085">
    <property type="term" value="P:transmembrane transport"/>
    <property type="evidence" value="ECO:0007669"/>
    <property type="project" value="InterPro"/>
</dbReference>
<gene>
    <name evidence="7" type="primary">lptF</name>
    <name evidence="7" type="ORF">SHM7688_03065</name>
</gene>
<protein>
    <submittedName>
        <fullName evidence="7">Lipopolysaccharide export system permease protein LptF</fullName>
    </submittedName>
</protein>
<feature type="transmembrane region" description="Helical" evidence="6">
    <location>
        <begin position="99"/>
        <end position="122"/>
    </location>
</feature>
<dbReference type="AlphaFoldDB" id="A0A0P1ESS8"/>
<comment type="subcellular location">
    <subcellularLocation>
        <location evidence="1">Cell membrane</location>
        <topology evidence="1">Multi-pass membrane protein</topology>
    </subcellularLocation>
</comment>
<keyword evidence="4 6" id="KW-1133">Transmembrane helix</keyword>
<feature type="transmembrane region" description="Helical" evidence="6">
    <location>
        <begin position="12"/>
        <end position="29"/>
    </location>
</feature>
<feature type="transmembrane region" description="Helical" evidence="6">
    <location>
        <begin position="280"/>
        <end position="298"/>
    </location>
</feature>
<evidence type="ECO:0000256" key="4">
    <source>
        <dbReference type="ARBA" id="ARBA00022989"/>
    </source>
</evidence>
<evidence type="ECO:0000256" key="3">
    <source>
        <dbReference type="ARBA" id="ARBA00022692"/>
    </source>
</evidence>
<dbReference type="STRING" id="321267.SHM7688_03065"/>
<evidence type="ECO:0000313" key="8">
    <source>
        <dbReference type="Proteomes" id="UP000054823"/>
    </source>
</evidence>
<feature type="transmembrane region" description="Helical" evidence="6">
    <location>
        <begin position="341"/>
        <end position="361"/>
    </location>
</feature>
<dbReference type="RefSeq" id="WP_058240955.1">
    <property type="nucleotide sequence ID" value="NZ_CYPW01000027.1"/>
</dbReference>
<keyword evidence="5 6" id="KW-0472">Membrane</keyword>
<dbReference type="GO" id="GO:0043190">
    <property type="term" value="C:ATP-binding cassette (ABC) transporter complex"/>
    <property type="evidence" value="ECO:0007669"/>
    <property type="project" value="InterPro"/>
</dbReference>
<dbReference type="EMBL" id="CYPW01000027">
    <property type="protein sequence ID" value="CUH53611.1"/>
    <property type="molecule type" value="Genomic_DNA"/>
</dbReference>
<evidence type="ECO:0000256" key="6">
    <source>
        <dbReference type="SAM" id="Phobius"/>
    </source>
</evidence>
<evidence type="ECO:0000256" key="2">
    <source>
        <dbReference type="ARBA" id="ARBA00022475"/>
    </source>
</evidence>
<sequence length="372" mass="41159">MSRFDRYILSQLLTLFGFFALILVSVYWVNRAVSLFDTLIASGHNVSVFLELSILTLPNVIRLVLPMAVFAGTLYVTNRLSSESELTVMQATGFSPWRLARPVAVFGIISGLMLSVLTHYLVPASNATLSERQKEITENITARLLTDGTFLHPSSGVTFYIREITSDGVLRDVFLSDNRTPGRATTYTASEAYLVQDESGPKLVMVDGLAQFFSADTNQLMTTNFADFSYDVGVMIDPQSAPKKSARHYPSWEIAGKIPQVAEETGDSIGRITQEFHERFSQPIMCVVFALIGFAMLISGSFSRFGVWRQVLIAFVILVLLETLKNAMDSPVRAAPETWPLVYLPAFLGLAIAAGLLNLSANPIHLRRRMAK</sequence>
<dbReference type="PANTHER" id="PTHR33529">
    <property type="entry name" value="SLR0882 PROTEIN-RELATED"/>
    <property type="match status" value="1"/>
</dbReference>
<dbReference type="InterPro" id="IPR005495">
    <property type="entry name" value="LptG/LptF_permease"/>
</dbReference>
<dbReference type="InterPro" id="IPR030922">
    <property type="entry name" value="LptF"/>
</dbReference>
<evidence type="ECO:0000256" key="5">
    <source>
        <dbReference type="ARBA" id="ARBA00023136"/>
    </source>
</evidence>
<reference evidence="7 8" key="1">
    <citation type="submission" date="2015-09" db="EMBL/GenBank/DDBJ databases">
        <authorList>
            <consortium name="Swine Surveillance"/>
        </authorList>
    </citation>
    <scope>NUCLEOTIDE SEQUENCE [LARGE SCALE GENOMIC DNA]</scope>
    <source>
        <strain evidence="7 8">CECT 7688</strain>
    </source>
</reference>
<organism evidence="7 8">
    <name type="scientific">Shimia marina</name>
    <dbReference type="NCBI Taxonomy" id="321267"/>
    <lineage>
        <taxon>Bacteria</taxon>
        <taxon>Pseudomonadati</taxon>
        <taxon>Pseudomonadota</taxon>
        <taxon>Alphaproteobacteria</taxon>
        <taxon>Rhodobacterales</taxon>
        <taxon>Roseobacteraceae</taxon>
    </lineage>
</organism>
<feature type="transmembrane region" description="Helical" evidence="6">
    <location>
        <begin position="60"/>
        <end position="78"/>
    </location>
</feature>
<dbReference type="PANTHER" id="PTHR33529:SF6">
    <property type="entry name" value="YJGP_YJGQ FAMILY PERMEASE"/>
    <property type="match status" value="1"/>
</dbReference>
<feature type="transmembrane region" description="Helical" evidence="6">
    <location>
        <begin position="305"/>
        <end position="321"/>
    </location>
</feature>
<keyword evidence="2" id="KW-1003">Cell membrane</keyword>